<protein>
    <submittedName>
        <fullName evidence="9">Putative multiple-sugar transport system permease YteP</fullName>
    </submittedName>
</protein>
<evidence type="ECO:0000256" key="6">
    <source>
        <dbReference type="ARBA" id="ARBA00023136"/>
    </source>
</evidence>
<proteinExistence type="inferred from homology"/>
<comment type="subcellular location">
    <subcellularLocation>
        <location evidence="1 7">Cell membrane</location>
        <topology evidence="1 7">Multi-pass membrane protein</topology>
    </subcellularLocation>
</comment>
<dbReference type="AlphaFoldDB" id="A0A2K4ZQ25"/>
<dbReference type="GO" id="GO:0005886">
    <property type="term" value="C:plasma membrane"/>
    <property type="evidence" value="ECO:0007669"/>
    <property type="project" value="UniProtKB-SubCell"/>
</dbReference>
<feature type="transmembrane region" description="Helical" evidence="7">
    <location>
        <begin position="169"/>
        <end position="195"/>
    </location>
</feature>
<evidence type="ECO:0000256" key="7">
    <source>
        <dbReference type="RuleBase" id="RU363032"/>
    </source>
</evidence>
<dbReference type="PANTHER" id="PTHR43227:SF11">
    <property type="entry name" value="BLL4140 PROTEIN"/>
    <property type="match status" value="1"/>
</dbReference>
<keyword evidence="4 7" id="KW-0812">Transmembrane</keyword>
<reference evidence="9 10" key="1">
    <citation type="submission" date="2018-01" db="EMBL/GenBank/DDBJ databases">
        <authorList>
            <person name="Gaut B.S."/>
            <person name="Morton B.R."/>
            <person name="Clegg M.T."/>
            <person name="Duvall M.R."/>
        </authorList>
    </citation>
    <scope>NUCLEOTIDE SEQUENCE [LARGE SCALE GENOMIC DNA]</scope>
    <source>
        <strain evidence="9">GP69</strain>
    </source>
</reference>
<dbReference type="CDD" id="cd06261">
    <property type="entry name" value="TM_PBP2"/>
    <property type="match status" value="1"/>
</dbReference>
<organism evidence="9 10">
    <name type="scientific">Acetatifactor muris</name>
    <dbReference type="NCBI Taxonomy" id="879566"/>
    <lineage>
        <taxon>Bacteria</taxon>
        <taxon>Bacillati</taxon>
        <taxon>Bacillota</taxon>
        <taxon>Clostridia</taxon>
        <taxon>Lachnospirales</taxon>
        <taxon>Lachnospiraceae</taxon>
        <taxon>Acetatifactor</taxon>
    </lineage>
</organism>
<dbReference type="PROSITE" id="PS50928">
    <property type="entry name" value="ABC_TM1"/>
    <property type="match status" value="1"/>
</dbReference>
<feature type="transmembrane region" description="Helical" evidence="7">
    <location>
        <begin position="87"/>
        <end position="108"/>
    </location>
</feature>
<keyword evidence="6 7" id="KW-0472">Membrane</keyword>
<dbReference type="InterPro" id="IPR050809">
    <property type="entry name" value="UgpAE/MalFG_permease"/>
</dbReference>
<dbReference type="PANTHER" id="PTHR43227">
    <property type="entry name" value="BLL4140 PROTEIN"/>
    <property type="match status" value="1"/>
</dbReference>
<sequence>MGKTAKTAGPPGQKLKMIKKMRTYYLLLLPFLAFIVIFKYVPMYGITLAFKDFRILDGIMGSPWAGFKYFRQLFEAASFYEVLRNTIVISLKKLLFSFPAPIILALFINEIRNERVKKTFQTFSYLPHFISWIIAASFISDILSLRGPINTLIGQLGGDPVYFMAETKWFQPILVLSAIWKNSGWSSIVYIAAITGIDQDLYEASSIDGAKKLQQIWYITLPCIRTTIITLFILEVGKIMSAGFDQVYNLYSPVVYSVGDILDTYTYRQGIVKSNYSYATAAGLFQNVIGFILVIASNVTVKRLSDGEEGLW</sequence>
<evidence type="ECO:0000256" key="3">
    <source>
        <dbReference type="ARBA" id="ARBA00022475"/>
    </source>
</evidence>
<dbReference type="EMBL" id="OFSM01000051">
    <property type="protein sequence ID" value="SOY32452.1"/>
    <property type="molecule type" value="Genomic_DNA"/>
</dbReference>
<evidence type="ECO:0000259" key="8">
    <source>
        <dbReference type="PROSITE" id="PS50928"/>
    </source>
</evidence>
<comment type="similarity">
    <text evidence="7">Belongs to the binding-protein-dependent transport system permease family.</text>
</comment>
<dbReference type="Pfam" id="PF00528">
    <property type="entry name" value="BPD_transp_1"/>
    <property type="match status" value="1"/>
</dbReference>
<feature type="transmembrane region" description="Helical" evidence="7">
    <location>
        <begin position="216"/>
        <end position="234"/>
    </location>
</feature>
<dbReference type="InterPro" id="IPR000515">
    <property type="entry name" value="MetI-like"/>
</dbReference>
<evidence type="ECO:0000256" key="1">
    <source>
        <dbReference type="ARBA" id="ARBA00004651"/>
    </source>
</evidence>
<feature type="transmembrane region" description="Helical" evidence="7">
    <location>
        <begin position="276"/>
        <end position="296"/>
    </location>
</feature>
<keyword evidence="2 7" id="KW-0813">Transport</keyword>
<keyword evidence="9" id="KW-0762">Sugar transport</keyword>
<dbReference type="Gene3D" id="1.10.3720.10">
    <property type="entry name" value="MetI-like"/>
    <property type="match status" value="1"/>
</dbReference>
<evidence type="ECO:0000256" key="2">
    <source>
        <dbReference type="ARBA" id="ARBA00022448"/>
    </source>
</evidence>
<evidence type="ECO:0000313" key="9">
    <source>
        <dbReference type="EMBL" id="SOY32452.1"/>
    </source>
</evidence>
<dbReference type="SUPFAM" id="SSF161098">
    <property type="entry name" value="MetI-like"/>
    <property type="match status" value="1"/>
</dbReference>
<keyword evidence="3" id="KW-1003">Cell membrane</keyword>
<feature type="transmembrane region" description="Helical" evidence="7">
    <location>
        <begin position="23"/>
        <end position="41"/>
    </location>
</feature>
<dbReference type="GO" id="GO:0055085">
    <property type="term" value="P:transmembrane transport"/>
    <property type="evidence" value="ECO:0007669"/>
    <property type="project" value="InterPro"/>
</dbReference>
<keyword evidence="5 7" id="KW-1133">Transmembrane helix</keyword>
<keyword evidence="10" id="KW-1185">Reference proteome</keyword>
<name>A0A2K4ZQ25_9FIRM</name>
<dbReference type="Proteomes" id="UP000236311">
    <property type="component" value="Unassembled WGS sequence"/>
</dbReference>
<dbReference type="RefSeq" id="WP_207656193.1">
    <property type="nucleotide sequence ID" value="NZ_OFSM01000051.1"/>
</dbReference>
<evidence type="ECO:0000256" key="5">
    <source>
        <dbReference type="ARBA" id="ARBA00022989"/>
    </source>
</evidence>
<gene>
    <name evidence="9" type="primary">yteP_35</name>
    <name evidence="9" type="ORF">AMURIS_05211</name>
</gene>
<evidence type="ECO:0000256" key="4">
    <source>
        <dbReference type="ARBA" id="ARBA00022692"/>
    </source>
</evidence>
<dbReference type="InterPro" id="IPR035906">
    <property type="entry name" value="MetI-like_sf"/>
</dbReference>
<evidence type="ECO:0000313" key="10">
    <source>
        <dbReference type="Proteomes" id="UP000236311"/>
    </source>
</evidence>
<feature type="domain" description="ABC transmembrane type-1" evidence="8">
    <location>
        <begin position="83"/>
        <end position="297"/>
    </location>
</feature>
<accession>A0A2K4ZQ25</accession>